<dbReference type="PANTHER" id="PTHR32089:SF119">
    <property type="entry name" value="METHYL-ACCEPTING CHEMOTAXIS PROTEIN CTPL"/>
    <property type="match status" value="1"/>
</dbReference>
<keyword evidence="12" id="KW-1185">Reference proteome</keyword>
<dbReference type="SMART" id="SM00304">
    <property type="entry name" value="HAMP"/>
    <property type="match status" value="1"/>
</dbReference>
<dbReference type="InterPro" id="IPR004090">
    <property type="entry name" value="Chemotax_Me-accpt_rcpt"/>
</dbReference>
<feature type="transmembrane region" description="Helical" evidence="8">
    <location>
        <begin position="191"/>
        <end position="213"/>
    </location>
</feature>
<evidence type="ECO:0000256" key="3">
    <source>
        <dbReference type="ARBA" id="ARBA00022989"/>
    </source>
</evidence>
<gene>
    <name evidence="11" type="ORF">SAMN05216361_0319</name>
</gene>
<evidence type="ECO:0000259" key="10">
    <source>
        <dbReference type="PROSITE" id="PS50885"/>
    </source>
</evidence>
<dbReference type="Proteomes" id="UP000184520">
    <property type="component" value="Unassembled WGS sequence"/>
</dbReference>
<dbReference type="Gene3D" id="1.10.287.950">
    <property type="entry name" value="Methyl-accepting chemotaxis protein"/>
    <property type="match status" value="1"/>
</dbReference>
<dbReference type="PROSITE" id="PS50885">
    <property type="entry name" value="HAMP"/>
    <property type="match status" value="1"/>
</dbReference>
<proteinExistence type="inferred from homology"/>
<evidence type="ECO:0000313" key="12">
    <source>
        <dbReference type="Proteomes" id="UP000184520"/>
    </source>
</evidence>
<dbReference type="OrthoDB" id="49457at2"/>
<evidence type="ECO:0000256" key="6">
    <source>
        <dbReference type="ARBA" id="ARBA00029447"/>
    </source>
</evidence>
<dbReference type="InterPro" id="IPR024478">
    <property type="entry name" value="HlyB_4HB_MCP"/>
</dbReference>
<evidence type="ECO:0000256" key="7">
    <source>
        <dbReference type="PROSITE-ProRule" id="PRU00284"/>
    </source>
</evidence>
<organism evidence="11 12">
    <name type="scientific">Marisediminitalea aggregata</name>
    <dbReference type="NCBI Taxonomy" id="634436"/>
    <lineage>
        <taxon>Bacteria</taxon>
        <taxon>Pseudomonadati</taxon>
        <taxon>Pseudomonadota</taxon>
        <taxon>Gammaproteobacteria</taxon>
        <taxon>Alteromonadales</taxon>
        <taxon>Alteromonadaceae</taxon>
        <taxon>Marisediminitalea</taxon>
    </lineage>
</organism>
<dbReference type="Pfam" id="PF00672">
    <property type="entry name" value="HAMP"/>
    <property type="match status" value="1"/>
</dbReference>
<dbReference type="InterPro" id="IPR003660">
    <property type="entry name" value="HAMP_dom"/>
</dbReference>
<feature type="domain" description="Methyl-accepting transducer" evidence="9">
    <location>
        <begin position="275"/>
        <end position="511"/>
    </location>
</feature>
<dbReference type="InterPro" id="IPR004089">
    <property type="entry name" value="MCPsignal_dom"/>
</dbReference>
<keyword evidence="5 7" id="KW-0807">Transducer</keyword>
<keyword evidence="3 8" id="KW-1133">Transmembrane helix</keyword>
<protein>
    <submittedName>
        <fullName evidence="11">Methyl-accepting chemotaxis protein</fullName>
    </submittedName>
</protein>
<dbReference type="AlphaFoldDB" id="A0A1M5EB40"/>
<feature type="transmembrane region" description="Helical" evidence="8">
    <location>
        <begin position="13"/>
        <end position="35"/>
    </location>
</feature>
<dbReference type="GO" id="GO:0006935">
    <property type="term" value="P:chemotaxis"/>
    <property type="evidence" value="ECO:0007669"/>
    <property type="project" value="InterPro"/>
</dbReference>
<dbReference type="RefSeq" id="WP_073316861.1">
    <property type="nucleotide sequence ID" value="NZ_FQWD01000001.1"/>
</dbReference>
<evidence type="ECO:0000256" key="5">
    <source>
        <dbReference type="ARBA" id="ARBA00023224"/>
    </source>
</evidence>
<dbReference type="PANTHER" id="PTHR32089">
    <property type="entry name" value="METHYL-ACCEPTING CHEMOTAXIS PROTEIN MCPB"/>
    <property type="match status" value="1"/>
</dbReference>
<dbReference type="PROSITE" id="PS50111">
    <property type="entry name" value="CHEMOTAXIS_TRANSDUC_2"/>
    <property type="match status" value="1"/>
</dbReference>
<comment type="subcellular location">
    <subcellularLocation>
        <location evidence="1">Membrane</location>
        <topology evidence="1">Multi-pass membrane protein</topology>
    </subcellularLocation>
</comment>
<sequence length="547" mass="59406">MTDFSQYKVRVKFSFPIIVISTLFLVVAVISWIALSSLTSEARNISTRYMNSVSLTLNADRDLYQAYTALQDMIVTASQGSLDISAQIDDFEENAKQALDRMNQAKPVIENDPAVSRQISSFKADFDTWYAHSKKLIALVQANDIGQAVALRDTEVAGSFDQLRSHYDTLGEAVKNKADALTSNMSSDATLYQTILVFAAVITALTCVVSIVYGPRLITDRLDKLILVMRDISQGDGDLRSRLDEKGKDELSDIARAFNVFMQNLQQLIQLVQEDSTSLNDAAAKLKQSSSTVTNVFHQQNENLNQIATAVNQLSHAVNDNAGNSQQASENMKVASEVSTSSKLVVSDSVKNVTNLSDSITNAKGVISSLAKESQNIIAVLDVIRGIAEQTNLLALNAAIEAARAGEQGRGFAVVADEVRTLASRTQQSTENINEMLGRLEHSVNDAVNAIERGSNEVESVVAVSSQLVSAFDQVSQAVDQANEIIYQIATASDEQRQVVGEINANVSSLHSLGQQNLSTVESSGKISDSVNDTVQRLNQKIGRFKT</sequence>
<dbReference type="CDD" id="cd06225">
    <property type="entry name" value="HAMP"/>
    <property type="match status" value="1"/>
</dbReference>
<dbReference type="Pfam" id="PF00015">
    <property type="entry name" value="MCPsignal"/>
    <property type="match status" value="1"/>
</dbReference>
<evidence type="ECO:0000256" key="8">
    <source>
        <dbReference type="SAM" id="Phobius"/>
    </source>
</evidence>
<accession>A0A1M5EB40</accession>
<dbReference type="SUPFAM" id="SSF58104">
    <property type="entry name" value="Methyl-accepting chemotaxis protein (MCP) signaling domain"/>
    <property type="match status" value="1"/>
</dbReference>
<evidence type="ECO:0000313" key="11">
    <source>
        <dbReference type="EMBL" id="SHF76291.1"/>
    </source>
</evidence>
<dbReference type="GO" id="GO:0016020">
    <property type="term" value="C:membrane"/>
    <property type="evidence" value="ECO:0007669"/>
    <property type="project" value="UniProtKB-SubCell"/>
</dbReference>
<evidence type="ECO:0000256" key="4">
    <source>
        <dbReference type="ARBA" id="ARBA00023136"/>
    </source>
</evidence>
<feature type="domain" description="HAMP" evidence="10">
    <location>
        <begin position="216"/>
        <end position="270"/>
    </location>
</feature>
<dbReference type="GO" id="GO:0004888">
    <property type="term" value="F:transmembrane signaling receptor activity"/>
    <property type="evidence" value="ECO:0007669"/>
    <property type="project" value="InterPro"/>
</dbReference>
<evidence type="ECO:0000256" key="1">
    <source>
        <dbReference type="ARBA" id="ARBA00004141"/>
    </source>
</evidence>
<keyword evidence="2 8" id="KW-0812">Transmembrane</keyword>
<dbReference type="FunFam" id="1.10.287.950:FF:000001">
    <property type="entry name" value="Methyl-accepting chemotaxis sensory transducer"/>
    <property type="match status" value="1"/>
</dbReference>
<dbReference type="STRING" id="634436.SAMN05216361_0319"/>
<dbReference type="SMART" id="SM00283">
    <property type="entry name" value="MA"/>
    <property type="match status" value="1"/>
</dbReference>
<dbReference type="PRINTS" id="PR00260">
    <property type="entry name" value="CHEMTRNSDUCR"/>
</dbReference>
<dbReference type="Pfam" id="PF12729">
    <property type="entry name" value="4HB_MCP_1"/>
    <property type="match status" value="1"/>
</dbReference>
<reference evidence="12" key="1">
    <citation type="submission" date="2016-11" db="EMBL/GenBank/DDBJ databases">
        <authorList>
            <person name="Varghese N."/>
            <person name="Submissions S."/>
        </authorList>
    </citation>
    <scope>NUCLEOTIDE SEQUENCE [LARGE SCALE GENOMIC DNA]</scope>
    <source>
        <strain evidence="12">CGMCC 1.8995</strain>
    </source>
</reference>
<dbReference type="GO" id="GO:0007165">
    <property type="term" value="P:signal transduction"/>
    <property type="evidence" value="ECO:0007669"/>
    <property type="project" value="UniProtKB-KW"/>
</dbReference>
<evidence type="ECO:0000259" key="9">
    <source>
        <dbReference type="PROSITE" id="PS50111"/>
    </source>
</evidence>
<name>A0A1M5EB40_9ALTE</name>
<dbReference type="EMBL" id="FQWD01000001">
    <property type="protein sequence ID" value="SHF76291.1"/>
    <property type="molecule type" value="Genomic_DNA"/>
</dbReference>
<comment type="similarity">
    <text evidence="6">Belongs to the methyl-accepting chemotaxis (MCP) protein family.</text>
</comment>
<keyword evidence="4 8" id="KW-0472">Membrane</keyword>
<evidence type="ECO:0000256" key="2">
    <source>
        <dbReference type="ARBA" id="ARBA00022692"/>
    </source>
</evidence>
<dbReference type="CDD" id="cd11386">
    <property type="entry name" value="MCP_signal"/>
    <property type="match status" value="1"/>
</dbReference>